<reference evidence="6" key="1">
    <citation type="journal article" name="Environ. Pollut.">
        <title>Investigating the effects of municipal and hospital wastewaters on horizontal gene transfer.</title>
        <authorList>
            <person name="Hutinel M."/>
            <person name="Fick J."/>
            <person name="Larsson D.G.J."/>
            <person name="Flach C.F."/>
        </authorList>
    </citation>
    <scope>NUCLEOTIDE SEQUENCE</scope>
    <source>
        <strain evidence="6">CV601</strain>
    </source>
</reference>
<evidence type="ECO:0000256" key="3">
    <source>
        <dbReference type="ARBA" id="ARBA00022989"/>
    </source>
</evidence>
<dbReference type="EMBL" id="MW574944">
    <property type="protein sequence ID" value="QSM61764.1"/>
    <property type="molecule type" value="Genomic_DNA"/>
</dbReference>
<accession>A0A899NCP1</accession>
<keyword evidence="6" id="KW-0614">Plasmid</keyword>
<dbReference type="GO" id="GO:0016020">
    <property type="term" value="C:membrane"/>
    <property type="evidence" value="ECO:0007669"/>
    <property type="project" value="UniProtKB-SubCell"/>
</dbReference>
<dbReference type="RefSeq" id="WP_011191330.1">
    <property type="nucleotide sequence ID" value="NZ_JAPKJC010000040.1"/>
</dbReference>
<evidence type="ECO:0000256" key="1">
    <source>
        <dbReference type="ARBA" id="ARBA00004370"/>
    </source>
</evidence>
<dbReference type="Pfam" id="PF05101">
    <property type="entry name" value="VirB3"/>
    <property type="match status" value="1"/>
</dbReference>
<organism evidence="6">
    <name type="scientific">Escherichia coli</name>
    <dbReference type="NCBI Taxonomy" id="562"/>
    <lineage>
        <taxon>Bacteria</taxon>
        <taxon>Pseudomonadati</taxon>
        <taxon>Pseudomonadota</taxon>
        <taxon>Gammaproteobacteria</taxon>
        <taxon>Enterobacterales</taxon>
        <taxon>Enterobacteriaceae</taxon>
        <taxon>Escherichia</taxon>
    </lineage>
</organism>
<comment type="subcellular location">
    <subcellularLocation>
        <location evidence="1">Membrane</location>
    </subcellularLocation>
</comment>
<geneLocation type="plasmid" evidence="6">
    <name>pTE_T100_5</name>
</geneLocation>
<dbReference type="AlphaFoldDB" id="A0A899NCP1"/>
<name>A0A899NCP1_ECOLX</name>
<evidence type="ECO:0000256" key="5">
    <source>
        <dbReference type="SAM" id="Phobius"/>
    </source>
</evidence>
<dbReference type="InterPro" id="IPR007792">
    <property type="entry name" value="T4SS_VirB3/TrbD/AvhB"/>
</dbReference>
<evidence type="ECO:0000256" key="4">
    <source>
        <dbReference type="ARBA" id="ARBA00023136"/>
    </source>
</evidence>
<evidence type="ECO:0000313" key="6">
    <source>
        <dbReference type="EMBL" id="QSM61764.1"/>
    </source>
</evidence>
<sequence length="106" mass="11906">MATATDPLFVGATRPSLVMGVTYEAIIICVSIVGMLFLATNNPFLLLFYIPMHGACYLICLKDPRFFRFLLLWLGTKAKSISWRYWGAATASPRVSTRKQSRRMPG</sequence>
<keyword evidence="4 5" id="KW-0472">Membrane</keyword>
<gene>
    <name evidence="6" type="primary">virB3</name>
    <name evidence="6" type="ORF">LDMDHDEC_00589</name>
</gene>
<protein>
    <submittedName>
        <fullName evidence="6">Type IV secretion system protein virB3</fullName>
    </submittedName>
</protein>
<feature type="transmembrane region" description="Helical" evidence="5">
    <location>
        <begin position="17"/>
        <end position="38"/>
    </location>
</feature>
<evidence type="ECO:0000256" key="2">
    <source>
        <dbReference type="ARBA" id="ARBA00022692"/>
    </source>
</evidence>
<feature type="transmembrane region" description="Helical" evidence="5">
    <location>
        <begin position="44"/>
        <end position="61"/>
    </location>
</feature>
<keyword evidence="2 5" id="KW-0812">Transmembrane</keyword>
<proteinExistence type="predicted"/>
<keyword evidence="3 5" id="KW-1133">Transmembrane helix</keyword>